<accession>A0A6A6T120</accession>
<dbReference type="OrthoDB" id="3787262at2759"/>
<keyword evidence="3" id="KW-1185">Reference proteome</keyword>
<dbReference type="EMBL" id="MU004399">
    <property type="protein sequence ID" value="KAF2652528.1"/>
    <property type="molecule type" value="Genomic_DNA"/>
</dbReference>
<sequence length="219" mass="23484">MSSPPPPDPNLHPYYEIQRKLIQSENENRAVRPVPSAAAGSSTAAAPSSAIAESVVSDGGVALSPRRAPTQTSTLNAQAPPFVPPQPPQLPDDGSVTDPLTWPYVGDLVSDLLDPPNTCKPSHHGVSGVMRITLHWVKRKVSEAHFMPNPQLGRSVLRMDSKIRTYGLAAGLPEDYHRWLCGTGGVAPSSGSGETAVYHFNVAQFRKVPAYARTQQPPI</sequence>
<name>A0A6A6T120_9PLEO</name>
<dbReference type="Proteomes" id="UP000799324">
    <property type="component" value="Unassembled WGS sequence"/>
</dbReference>
<protein>
    <submittedName>
        <fullName evidence="2">Uncharacterized protein</fullName>
    </submittedName>
</protein>
<feature type="compositionally biased region" description="Low complexity" evidence="1">
    <location>
        <begin position="33"/>
        <end position="57"/>
    </location>
</feature>
<organism evidence="2 3">
    <name type="scientific">Lophiostoma macrostomum CBS 122681</name>
    <dbReference type="NCBI Taxonomy" id="1314788"/>
    <lineage>
        <taxon>Eukaryota</taxon>
        <taxon>Fungi</taxon>
        <taxon>Dikarya</taxon>
        <taxon>Ascomycota</taxon>
        <taxon>Pezizomycotina</taxon>
        <taxon>Dothideomycetes</taxon>
        <taxon>Pleosporomycetidae</taxon>
        <taxon>Pleosporales</taxon>
        <taxon>Lophiostomataceae</taxon>
        <taxon>Lophiostoma</taxon>
    </lineage>
</organism>
<dbReference type="AlphaFoldDB" id="A0A6A6T120"/>
<reference evidence="2" key="1">
    <citation type="journal article" date="2020" name="Stud. Mycol.">
        <title>101 Dothideomycetes genomes: a test case for predicting lifestyles and emergence of pathogens.</title>
        <authorList>
            <person name="Haridas S."/>
            <person name="Albert R."/>
            <person name="Binder M."/>
            <person name="Bloem J."/>
            <person name="Labutti K."/>
            <person name="Salamov A."/>
            <person name="Andreopoulos B."/>
            <person name="Baker S."/>
            <person name="Barry K."/>
            <person name="Bills G."/>
            <person name="Bluhm B."/>
            <person name="Cannon C."/>
            <person name="Castanera R."/>
            <person name="Culley D."/>
            <person name="Daum C."/>
            <person name="Ezra D."/>
            <person name="Gonzalez J."/>
            <person name="Henrissat B."/>
            <person name="Kuo A."/>
            <person name="Liang C."/>
            <person name="Lipzen A."/>
            <person name="Lutzoni F."/>
            <person name="Magnuson J."/>
            <person name="Mondo S."/>
            <person name="Nolan M."/>
            <person name="Ohm R."/>
            <person name="Pangilinan J."/>
            <person name="Park H.-J."/>
            <person name="Ramirez L."/>
            <person name="Alfaro M."/>
            <person name="Sun H."/>
            <person name="Tritt A."/>
            <person name="Yoshinaga Y."/>
            <person name="Zwiers L.-H."/>
            <person name="Turgeon B."/>
            <person name="Goodwin S."/>
            <person name="Spatafora J."/>
            <person name="Crous P."/>
            <person name="Grigoriev I."/>
        </authorList>
    </citation>
    <scope>NUCLEOTIDE SEQUENCE</scope>
    <source>
        <strain evidence="2">CBS 122681</strain>
    </source>
</reference>
<feature type="compositionally biased region" description="Pro residues" evidence="1">
    <location>
        <begin position="1"/>
        <end position="10"/>
    </location>
</feature>
<proteinExistence type="predicted"/>
<evidence type="ECO:0000313" key="3">
    <source>
        <dbReference type="Proteomes" id="UP000799324"/>
    </source>
</evidence>
<evidence type="ECO:0000256" key="1">
    <source>
        <dbReference type="SAM" id="MobiDB-lite"/>
    </source>
</evidence>
<feature type="region of interest" description="Disordered" evidence="1">
    <location>
        <begin position="1"/>
        <end position="87"/>
    </location>
</feature>
<gene>
    <name evidence="2" type="ORF">K491DRAFT_726539</name>
</gene>
<evidence type="ECO:0000313" key="2">
    <source>
        <dbReference type="EMBL" id="KAF2652528.1"/>
    </source>
</evidence>